<feature type="transmembrane region" description="Helical" evidence="6">
    <location>
        <begin position="6"/>
        <end position="26"/>
    </location>
</feature>
<feature type="transmembrane region" description="Helical" evidence="6">
    <location>
        <begin position="161"/>
        <end position="189"/>
    </location>
</feature>
<proteinExistence type="inferred from homology"/>
<dbReference type="GO" id="GO:0016020">
    <property type="term" value="C:membrane"/>
    <property type="evidence" value="ECO:0007669"/>
    <property type="project" value="UniProtKB-SubCell"/>
</dbReference>
<sequence>MATRKYAVFLHVTVLLSISSLIIICISMGTEGWISAPTSVVRESQTIEDSDVNHGLFKGTLIRRLVQTPRNYDIYITCVWSSNACAWSCLADASARVAEVKSLLAGESPSFACLTSTRTLATNSSIKSTNGERLTLLFLGEHFYISYLYSDTGGEQFFNAGAWLCTVIAMSLLMLAVVLTIAVTFLNIFKNPAETLLNIEGIYWMNAITVGLNVLVLLIFGIHYALVTQYGVAIRDTIVGEYVSNASLGYSYWLLLAPVSLHLTNIGMLYLREKIVTSEPAEPKFDIENISDGMIALF</sequence>
<dbReference type="RefSeq" id="XP_015606708.1">
    <property type="nucleotide sequence ID" value="XM_015751222.2"/>
</dbReference>
<name>A0AAJ7CCN3_CEPCN</name>
<dbReference type="InterPro" id="IPR026748">
    <property type="entry name" value="Clarin"/>
</dbReference>
<evidence type="ECO:0000256" key="6">
    <source>
        <dbReference type="SAM" id="Phobius"/>
    </source>
</evidence>
<dbReference type="GO" id="GO:0007605">
    <property type="term" value="P:sensory perception of sound"/>
    <property type="evidence" value="ECO:0007669"/>
    <property type="project" value="UniProtKB-ARBA"/>
</dbReference>
<evidence type="ECO:0000313" key="7">
    <source>
        <dbReference type="Proteomes" id="UP000694920"/>
    </source>
</evidence>
<evidence type="ECO:0000256" key="3">
    <source>
        <dbReference type="ARBA" id="ARBA00022692"/>
    </source>
</evidence>
<evidence type="ECO:0000256" key="5">
    <source>
        <dbReference type="ARBA" id="ARBA00023136"/>
    </source>
</evidence>
<evidence type="ECO:0000256" key="2">
    <source>
        <dbReference type="ARBA" id="ARBA00005787"/>
    </source>
</evidence>
<evidence type="ECO:0000313" key="8">
    <source>
        <dbReference type="RefSeq" id="XP_015606708.1"/>
    </source>
</evidence>
<accession>A0AAJ7CCN3</accession>
<dbReference type="KEGG" id="ccin:107273242"/>
<feature type="transmembrane region" description="Helical" evidence="6">
    <location>
        <begin position="201"/>
        <end position="226"/>
    </location>
</feature>
<feature type="transmembrane region" description="Helical" evidence="6">
    <location>
        <begin position="250"/>
        <end position="271"/>
    </location>
</feature>
<dbReference type="Proteomes" id="UP000694920">
    <property type="component" value="Unplaced"/>
</dbReference>
<comment type="similarity">
    <text evidence="2">Belongs to the clarin family.</text>
</comment>
<dbReference type="PANTHER" id="PTHR31548:SF6">
    <property type="entry name" value="AGAP002756-PA"/>
    <property type="match status" value="1"/>
</dbReference>
<reference evidence="8" key="1">
    <citation type="submission" date="2025-08" db="UniProtKB">
        <authorList>
            <consortium name="RefSeq"/>
        </authorList>
    </citation>
    <scope>IDENTIFICATION</scope>
</reference>
<keyword evidence="7" id="KW-1185">Reference proteome</keyword>
<dbReference type="PANTHER" id="PTHR31548">
    <property type="entry name" value="CLARIN"/>
    <property type="match status" value="1"/>
</dbReference>
<keyword evidence="4 6" id="KW-1133">Transmembrane helix</keyword>
<dbReference type="AlphaFoldDB" id="A0AAJ7CCN3"/>
<organism evidence="7 8">
    <name type="scientific">Cephus cinctus</name>
    <name type="common">Wheat stem sawfly</name>
    <dbReference type="NCBI Taxonomy" id="211228"/>
    <lineage>
        <taxon>Eukaryota</taxon>
        <taxon>Metazoa</taxon>
        <taxon>Ecdysozoa</taxon>
        <taxon>Arthropoda</taxon>
        <taxon>Hexapoda</taxon>
        <taxon>Insecta</taxon>
        <taxon>Pterygota</taxon>
        <taxon>Neoptera</taxon>
        <taxon>Endopterygota</taxon>
        <taxon>Hymenoptera</taxon>
        <taxon>Cephoidea</taxon>
        <taxon>Cephidae</taxon>
        <taxon>Cephus</taxon>
    </lineage>
</organism>
<keyword evidence="3 6" id="KW-0812">Transmembrane</keyword>
<protein>
    <submittedName>
        <fullName evidence="8">Uncharacterized protein LOC107273242</fullName>
    </submittedName>
</protein>
<dbReference type="GeneID" id="107273242"/>
<comment type="subcellular location">
    <subcellularLocation>
        <location evidence="1">Membrane</location>
        <topology evidence="1">Multi-pass membrane protein</topology>
    </subcellularLocation>
</comment>
<evidence type="ECO:0000256" key="4">
    <source>
        <dbReference type="ARBA" id="ARBA00022989"/>
    </source>
</evidence>
<evidence type="ECO:0000256" key="1">
    <source>
        <dbReference type="ARBA" id="ARBA00004141"/>
    </source>
</evidence>
<gene>
    <name evidence="8" type="primary">LOC107273242</name>
</gene>
<keyword evidence="5 6" id="KW-0472">Membrane</keyword>